<sequence>MVWDWFIRLANSVRVLANFRLGIMQRTKNNLRCPSALASSVGTRGQRRFHETTHFGTSAIEKLDRMFIESGSAATAWLSNPAIPPLIAPA</sequence>
<comment type="caution">
    <text evidence="1">The sequence shown here is derived from an EMBL/GenBank/DDBJ whole genome shotgun (WGS) entry which is preliminary data.</text>
</comment>
<accession>A0ABR2IEJ2</accession>
<keyword evidence="2" id="KW-1185">Reference proteome</keyword>
<dbReference type="Proteomes" id="UP001390339">
    <property type="component" value="Unassembled WGS sequence"/>
</dbReference>
<protein>
    <submittedName>
        <fullName evidence="1">Uncharacterized protein</fullName>
    </submittedName>
</protein>
<gene>
    <name evidence="1" type="ORF">PGQ11_008232</name>
</gene>
<dbReference type="EMBL" id="JAPCWZ010000005">
    <property type="protein sequence ID" value="KAK8861997.1"/>
    <property type="molecule type" value="Genomic_DNA"/>
</dbReference>
<evidence type="ECO:0000313" key="2">
    <source>
        <dbReference type="Proteomes" id="UP001390339"/>
    </source>
</evidence>
<reference evidence="1 2" key="1">
    <citation type="journal article" date="2024" name="IMA Fungus">
        <title>Apiospora arundinis, a panoply of carbohydrate-active enzymes and secondary metabolites.</title>
        <authorList>
            <person name="Sorensen T."/>
            <person name="Petersen C."/>
            <person name="Muurmann A.T."/>
            <person name="Christiansen J.V."/>
            <person name="Brundto M.L."/>
            <person name="Overgaard C.K."/>
            <person name="Boysen A.T."/>
            <person name="Wollenberg R.D."/>
            <person name="Larsen T.O."/>
            <person name="Sorensen J.L."/>
            <person name="Nielsen K.L."/>
            <person name="Sondergaard T.E."/>
        </authorList>
    </citation>
    <scope>NUCLEOTIDE SEQUENCE [LARGE SCALE GENOMIC DNA]</scope>
    <source>
        <strain evidence="1 2">AAU 773</strain>
    </source>
</reference>
<evidence type="ECO:0000313" key="1">
    <source>
        <dbReference type="EMBL" id="KAK8861997.1"/>
    </source>
</evidence>
<organism evidence="1 2">
    <name type="scientific">Apiospora arundinis</name>
    <dbReference type="NCBI Taxonomy" id="335852"/>
    <lineage>
        <taxon>Eukaryota</taxon>
        <taxon>Fungi</taxon>
        <taxon>Dikarya</taxon>
        <taxon>Ascomycota</taxon>
        <taxon>Pezizomycotina</taxon>
        <taxon>Sordariomycetes</taxon>
        <taxon>Xylariomycetidae</taxon>
        <taxon>Amphisphaeriales</taxon>
        <taxon>Apiosporaceae</taxon>
        <taxon>Apiospora</taxon>
    </lineage>
</organism>
<proteinExistence type="predicted"/>
<name>A0ABR2IEJ2_9PEZI</name>